<dbReference type="InterPro" id="IPR050266">
    <property type="entry name" value="AB_hydrolase_sf"/>
</dbReference>
<comment type="caution">
    <text evidence="3">The sequence shown here is derived from an EMBL/GenBank/DDBJ whole genome shotgun (WGS) entry which is preliminary data.</text>
</comment>
<name>A0A3N6M264_NATCH</name>
<keyword evidence="4" id="KW-1185">Reference proteome</keyword>
<sequence>MDAVTHHGRQTAYDVTSRSGAGPPLCCIHGSGGSRDRWRFQRRLADHAPVVSLDLSGHGESDDIDATPGYSTLSAYADDVLAVVDATESRTLLGGSLGGAVALHVLLERDVDLDGVILTGTGARLGVLDDLLTWLQTDFDRAVEFLHEPGCFFADPDPELRDRSVETMYECGQAVTRRDFLTCHTFDVRDRLEEIDVPTLVIYGTRDRLTPPWYHEYLADEIPDCDAVEISDVGHLSMLERPETFNDAVEGFLTSLE</sequence>
<dbReference type="PANTHER" id="PTHR43798">
    <property type="entry name" value="MONOACYLGLYCEROL LIPASE"/>
    <property type="match status" value="1"/>
</dbReference>
<evidence type="ECO:0000313" key="3">
    <source>
        <dbReference type="EMBL" id="RQG95857.1"/>
    </source>
</evidence>
<dbReference type="EMBL" id="REGA01000004">
    <property type="protein sequence ID" value="RQG95857.1"/>
    <property type="molecule type" value="Genomic_DNA"/>
</dbReference>
<evidence type="ECO:0000256" key="1">
    <source>
        <dbReference type="ARBA" id="ARBA00022801"/>
    </source>
</evidence>
<proteinExistence type="predicted"/>
<dbReference type="RefSeq" id="WP_124194855.1">
    <property type="nucleotide sequence ID" value="NZ_REGA01000004.1"/>
</dbReference>
<dbReference type="InterPro" id="IPR029058">
    <property type="entry name" value="AB_hydrolase_fold"/>
</dbReference>
<dbReference type="OrthoDB" id="312142at2157"/>
<gene>
    <name evidence="3" type="ORF">EA473_06615</name>
</gene>
<accession>A0A3N6M264</accession>
<dbReference type="PRINTS" id="PR00111">
    <property type="entry name" value="ABHYDROLASE"/>
</dbReference>
<organism evidence="3 4">
    <name type="scientific">Natrarchaeobius chitinivorans</name>
    <dbReference type="NCBI Taxonomy" id="1679083"/>
    <lineage>
        <taxon>Archaea</taxon>
        <taxon>Methanobacteriati</taxon>
        <taxon>Methanobacteriota</taxon>
        <taxon>Stenosarchaea group</taxon>
        <taxon>Halobacteria</taxon>
        <taxon>Halobacteriales</taxon>
        <taxon>Natrialbaceae</taxon>
        <taxon>Natrarchaeobius</taxon>
    </lineage>
</organism>
<dbReference type="AlphaFoldDB" id="A0A3N6M264"/>
<dbReference type="Proteomes" id="UP000282323">
    <property type="component" value="Unassembled WGS sequence"/>
</dbReference>
<keyword evidence="1 3" id="KW-0378">Hydrolase</keyword>
<dbReference type="Gene3D" id="3.40.50.1820">
    <property type="entry name" value="alpha/beta hydrolase"/>
    <property type="match status" value="1"/>
</dbReference>
<dbReference type="GO" id="GO:0016020">
    <property type="term" value="C:membrane"/>
    <property type="evidence" value="ECO:0007669"/>
    <property type="project" value="TreeGrafter"/>
</dbReference>
<dbReference type="Pfam" id="PF12697">
    <property type="entry name" value="Abhydrolase_6"/>
    <property type="match status" value="1"/>
</dbReference>
<feature type="domain" description="AB hydrolase-1" evidence="2">
    <location>
        <begin position="27"/>
        <end position="248"/>
    </location>
</feature>
<reference evidence="3 4" key="1">
    <citation type="submission" date="2018-10" db="EMBL/GenBank/DDBJ databases">
        <title>Natrarchaeobius chitinivorans gen. nov., sp. nov., and Natrarchaeobius haloalkaliphilus sp. nov., alkaliphilic, chitin-utilizing haloarchaea from hypersaline alkaline lakes.</title>
        <authorList>
            <person name="Sorokin D.Y."/>
            <person name="Elcheninov A.G."/>
            <person name="Kostrikina N.A."/>
            <person name="Bale N.J."/>
            <person name="Sinninghe Damste J.S."/>
            <person name="Khijniak T.V."/>
            <person name="Kublanov I.V."/>
            <person name="Toshchakov S.V."/>
        </authorList>
    </citation>
    <scope>NUCLEOTIDE SEQUENCE [LARGE SCALE GENOMIC DNA]</scope>
    <source>
        <strain evidence="3 4">AArcht4T</strain>
    </source>
</reference>
<dbReference type="InterPro" id="IPR000073">
    <property type="entry name" value="AB_hydrolase_1"/>
</dbReference>
<protein>
    <submittedName>
        <fullName evidence="3">Alpha/beta hydrolase</fullName>
    </submittedName>
</protein>
<dbReference type="SUPFAM" id="SSF53474">
    <property type="entry name" value="alpha/beta-Hydrolases"/>
    <property type="match status" value="1"/>
</dbReference>
<evidence type="ECO:0000259" key="2">
    <source>
        <dbReference type="Pfam" id="PF12697"/>
    </source>
</evidence>
<dbReference type="GO" id="GO:0016787">
    <property type="term" value="F:hydrolase activity"/>
    <property type="evidence" value="ECO:0007669"/>
    <property type="project" value="UniProtKB-KW"/>
</dbReference>
<evidence type="ECO:0000313" key="4">
    <source>
        <dbReference type="Proteomes" id="UP000282323"/>
    </source>
</evidence>
<dbReference type="PANTHER" id="PTHR43798:SF31">
    <property type="entry name" value="AB HYDROLASE SUPERFAMILY PROTEIN YCLE"/>
    <property type="match status" value="1"/>
</dbReference>